<dbReference type="CDD" id="cd03411">
    <property type="entry name" value="Ferrochelatase_N"/>
    <property type="match status" value="1"/>
</dbReference>
<reference evidence="9 10" key="1">
    <citation type="submission" date="2019-12" db="EMBL/GenBank/DDBJ databases">
        <title>Genomic-based taxomic classification of the family Erythrobacteraceae.</title>
        <authorList>
            <person name="Xu L."/>
        </authorList>
    </citation>
    <scope>NUCLEOTIDE SEQUENCE [LARGE SCALE GENOMIC DNA]</scope>
    <source>
        <strain evidence="9 10">DSM 16225</strain>
    </source>
</reference>
<sequence>MHCLRRRACACAASRFFRRVYEVRAVTWQDQQLPADHPPVKSGRIGVLIVNLGTPDAPERGPVKRYLGEFLSDKRVVEIPDIVWQPILRGIILNTRPKRSAKAYAKVWTPEGSPLAVITRSQAAAMQERLGQGVMVEYAMRYGQPAIAERLQALMDAGCDRILLAPLYPQYSGATTATVVDKAADALRKMRWQPAIRTLPPYHDDPAYIDALEADLVRQLDALDFAPEVLVLSFHGMPQRTLELGDPYHCQCQKTSRLLQERLAGRGLRFRTSFQSRFGPAKWLEPATDTVLKEEAAAGTKRLAIAAPGFSADCLETLEELAMEGRDEFLEGGGTHFAALSCLNASDAGLAMLESVLRRELSGWI</sequence>
<keyword evidence="7" id="KW-0479">Metal-binding</keyword>
<comment type="pathway">
    <text evidence="7 8">Porphyrin-containing compound metabolism; protoheme biosynthesis; protoheme from protoporphyrin-IX: step 1/1.</text>
</comment>
<keyword evidence="4 7" id="KW-0456">Lyase</keyword>
<evidence type="ECO:0000256" key="3">
    <source>
        <dbReference type="ARBA" id="ARBA00023133"/>
    </source>
</evidence>
<dbReference type="EC" id="4.98.1.1" evidence="7 8"/>
<evidence type="ECO:0000313" key="9">
    <source>
        <dbReference type="EMBL" id="MXO52297.1"/>
    </source>
</evidence>
<evidence type="ECO:0000256" key="5">
    <source>
        <dbReference type="ARBA" id="ARBA00023244"/>
    </source>
</evidence>
<dbReference type="InterPro" id="IPR001015">
    <property type="entry name" value="Ferrochelatase"/>
</dbReference>
<feature type="binding site" evidence="7">
    <location>
        <position position="235"/>
    </location>
    <ligand>
        <name>Fe(2+)</name>
        <dbReference type="ChEBI" id="CHEBI:29033"/>
    </ligand>
</feature>
<dbReference type="PANTHER" id="PTHR11108">
    <property type="entry name" value="FERROCHELATASE"/>
    <property type="match status" value="1"/>
</dbReference>
<dbReference type="InterPro" id="IPR019772">
    <property type="entry name" value="Ferrochelatase_AS"/>
</dbReference>
<dbReference type="GO" id="GO:0004325">
    <property type="term" value="F:ferrochelatase activity"/>
    <property type="evidence" value="ECO:0007669"/>
    <property type="project" value="UniProtKB-UniRule"/>
</dbReference>
<dbReference type="AlphaFoldDB" id="A0A844Y4G4"/>
<comment type="caution">
    <text evidence="9">The sequence shown here is derived from an EMBL/GenBank/DDBJ whole genome shotgun (WGS) entry which is preliminary data.</text>
</comment>
<dbReference type="UniPathway" id="UPA00252">
    <property type="reaction ID" value="UER00325"/>
</dbReference>
<accession>A0A844Y4G4</accession>
<evidence type="ECO:0000256" key="7">
    <source>
        <dbReference type="HAMAP-Rule" id="MF_00323"/>
    </source>
</evidence>
<comment type="catalytic activity">
    <reaction evidence="7 8">
        <text>heme b + 2 H(+) = protoporphyrin IX + Fe(2+)</text>
        <dbReference type="Rhea" id="RHEA:22584"/>
        <dbReference type="ChEBI" id="CHEBI:15378"/>
        <dbReference type="ChEBI" id="CHEBI:29033"/>
        <dbReference type="ChEBI" id="CHEBI:57306"/>
        <dbReference type="ChEBI" id="CHEBI:60344"/>
        <dbReference type="EC" id="4.98.1.1"/>
    </reaction>
</comment>
<keyword evidence="5 7" id="KW-0627">Porphyrin biosynthesis</keyword>
<name>A0A844Y4G4_9SPHN</name>
<evidence type="ECO:0000256" key="6">
    <source>
        <dbReference type="ARBA" id="ARBA00024536"/>
    </source>
</evidence>
<dbReference type="NCBIfam" id="TIGR00109">
    <property type="entry name" value="hemH"/>
    <property type="match status" value="1"/>
</dbReference>
<comment type="similarity">
    <text evidence="1 7 8">Belongs to the ferrochelatase family.</text>
</comment>
<dbReference type="Proteomes" id="UP000444185">
    <property type="component" value="Unassembled WGS sequence"/>
</dbReference>
<dbReference type="HAMAP" id="MF_00323">
    <property type="entry name" value="Ferrochelatase"/>
    <property type="match status" value="1"/>
</dbReference>
<evidence type="ECO:0000256" key="1">
    <source>
        <dbReference type="ARBA" id="ARBA00007718"/>
    </source>
</evidence>
<evidence type="ECO:0000256" key="4">
    <source>
        <dbReference type="ARBA" id="ARBA00023239"/>
    </source>
</evidence>
<comment type="catalytic activity">
    <reaction evidence="6">
        <text>Fe-coproporphyrin III + 2 H(+) = coproporphyrin III + Fe(2+)</text>
        <dbReference type="Rhea" id="RHEA:49572"/>
        <dbReference type="ChEBI" id="CHEBI:15378"/>
        <dbReference type="ChEBI" id="CHEBI:29033"/>
        <dbReference type="ChEBI" id="CHEBI:68438"/>
        <dbReference type="ChEBI" id="CHEBI:131725"/>
        <dbReference type="EC" id="4.99.1.9"/>
    </reaction>
    <physiologicalReaction direction="right-to-left" evidence="6">
        <dbReference type="Rhea" id="RHEA:49574"/>
    </physiologicalReaction>
</comment>
<dbReference type="InterPro" id="IPR033644">
    <property type="entry name" value="Ferrochelatase_C"/>
</dbReference>
<proteinExistence type="inferred from homology"/>
<dbReference type="CDD" id="cd00419">
    <property type="entry name" value="Ferrochelatase_C"/>
    <property type="match status" value="1"/>
</dbReference>
<feature type="binding site" evidence="7">
    <location>
        <position position="316"/>
    </location>
    <ligand>
        <name>Fe(2+)</name>
        <dbReference type="ChEBI" id="CHEBI:29033"/>
    </ligand>
</feature>
<dbReference type="SUPFAM" id="SSF53800">
    <property type="entry name" value="Chelatase"/>
    <property type="match status" value="1"/>
</dbReference>
<dbReference type="GO" id="GO:0006783">
    <property type="term" value="P:heme biosynthetic process"/>
    <property type="evidence" value="ECO:0007669"/>
    <property type="project" value="UniProtKB-UniRule"/>
</dbReference>
<dbReference type="Pfam" id="PF00762">
    <property type="entry name" value="Ferrochelatase"/>
    <property type="match status" value="1"/>
</dbReference>
<dbReference type="EMBL" id="WTYF01000004">
    <property type="protein sequence ID" value="MXO52297.1"/>
    <property type="molecule type" value="Genomic_DNA"/>
</dbReference>
<evidence type="ECO:0000256" key="8">
    <source>
        <dbReference type="RuleBase" id="RU000607"/>
    </source>
</evidence>
<protein>
    <recommendedName>
        <fullName evidence="7 8">Ferrochelatase</fullName>
        <ecNumber evidence="7 8">4.98.1.1</ecNumber>
    </recommendedName>
    <alternativeName>
        <fullName evidence="7">Heme synthase</fullName>
    </alternativeName>
    <alternativeName>
        <fullName evidence="7">Protoheme ferro-lyase</fullName>
    </alternativeName>
</protein>
<comment type="function">
    <text evidence="7 8">Catalyzes the ferrous insertion into protoporphyrin IX.</text>
</comment>
<dbReference type="PANTHER" id="PTHR11108:SF1">
    <property type="entry name" value="FERROCHELATASE, MITOCHONDRIAL"/>
    <property type="match status" value="1"/>
</dbReference>
<dbReference type="Gene3D" id="3.40.50.1400">
    <property type="match status" value="2"/>
</dbReference>
<evidence type="ECO:0000313" key="10">
    <source>
        <dbReference type="Proteomes" id="UP000444185"/>
    </source>
</evidence>
<keyword evidence="3 7" id="KW-0350">Heme biosynthesis</keyword>
<gene>
    <name evidence="7" type="primary">hemH</name>
    <name evidence="9" type="ORF">GRI42_13365</name>
</gene>
<keyword evidence="7 8" id="KW-0963">Cytoplasm</keyword>
<organism evidence="9 10">
    <name type="scientific">Qipengyuania gaetbuli</name>
    <dbReference type="NCBI Taxonomy" id="266952"/>
    <lineage>
        <taxon>Bacteria</taxon>
        <taxon>Pseudomonadati</taxon>
        <taxon>Pseudomonadota</taxon>
        <taxon>Alphaproteobacteria</taxon>
        <taxon>Sphingomonadales</taxon>
        <taxon>Erythrobacteraceae</taxon>
        <taxon>Qipengyuania</taxon>
    </lineage>
</organism>
<dbReference type="GO" id="GO:0005737">
    <property type="term" value="C:cytoplasm"/>
    <property type="evidence" value="ECO:0007669"/>
    <property type="project" value="UniProtKB-SubCell"/>
</dbReference>
<dbReference type="PROSITE" id="PS00534">
    <property type="entry name" value="FERROCHELATASE"/>
    <property type="match status" value="1"/>
</dbReference>
<dbReference type="OrthoDB" id="9809741at2"/>
<keyword evidence="2 7" id="KW-0408">Iron</keyword>
<comment type="subcellular location">
    <subcellularLocation>
        <location evidence="7 8">Cytoplasm</location>
    </subcellularLocation>
</comment>
<dbReference type="InterPro" id="IPR033659">
    <property type="entry name" value="Ferrochelatase_N"/>
</dbReference>
<keyword evidence="10" id="KW-1185">Reference proteome</keyword>
<evidence type="ECO:0000256" key="2">
    <source>
        <dbReference type="ARBA" id="ARBA00023004"/>
    </source>
</evidence>
<dbReference type="GO" id="GO:0046872">
    <property type="term" value="F:metal ion binding"/>
    <property type="evidence" value="ECO:0007669"/>
    <property type="project" value="UniProtKB-KW"/>
</dbReference>